<evidence type="ECO:0000256" key="8">
    <source>
        <dbReference type="PROSITE-ProRule" id="PRU00278"/>
    </source>
</evidence>
<reference evidence="10 11" key="1">
    <citation type="submission" date="2014-11" db="EMBL/GenBank/DDBJ databases">
        <title>Genomics and ecophysiology of heterotrophic nitrogen fixing bacteria isolated from estuarine surface water.</title>
        <authorList>
            <person name="Bentzon-Tilia M."/>
            <person name="Severin I."/>
            <person name="Hansen L.H."/>
            <person name="Riemann L."/>
        </authorList>
    </citation>
    <scope>NUCLEOTIDE SEQUENCE [LARGE SCALE GENOMIC DNA]</scope>
    <source>
        <strain evidence="10 11">BAL398</strain>
    </source>
</reference>
<sequence length="277" mass="30203">MSNLAFAPSATPQNRVVSVNGRSIPRETIAQEAQHHPATTPAAAFAEAARALVIRQLLLDRANELGLLPKPLADAQGRRETDEEALVRQVVELEVITPVADEATCRRYYEKNLARFRSLAIFEAAHILFPAAPGDPTARAEARLEVAAVLKLVQAAPERFAELARRHSACPSSQQGGNLGQISSGTTTPEFEKALDRLQPGETCAEPAETRYGFHIVRLNRRIEGQLLPFETVRLRIAEYLNEAVERRATVQYISMLAGNAVITGVVLDAATSPLVQ</sequence>
<dbReference type="AlphaFoldDB" id="A0A0D7F4W9"/>
<dbReference type="InterPro" id="IPR000297">
    <property type="entry name" value="PPIase_PpiC"/>
</dbReference>
<dbReference type="OrthoDB" id="196786at2"/>
<evidence type="ECO:0000259" key="9">
    <source>
        <dbReference type="PROSITE" id="PS50198"/>
    </source>
</evidence>
<dbReference type="EC" id="5.2.1.8" evidence="3"/>
<evidence type="ECO:0000256" key="5">
    <source>
        <dbReference type="ARBA" id="ARBA00023110"/>
    </source>
</evidence>
<evidence type="ECO:0000256" key="3">
    <source>
        <dbReference type="ARBA" id="ARBA00013194"/>
    </source>
</evidence>
<dbReference type="InterPro" id="IPR027304">
    <property type="entry name" value="Trigger_fact/SurA_dom_sf"/>
</dbReference>
<dbReference type="PATRIC" id="fig|1076.23.peg.4579"/>
<comment type="similarity">
    <text evidence="2">Belongs to the PpiC/parvulin rotamase family.</text>
</comment>
<evidence type="ECO:0000256" key="2">
    <source>
        <dbReference type="ARBA" id="ARBA00007656"/>
    </source>
</evidence>
<dbReference type="Proteomes" id="UP000032515">
    <property type="component" value="Unassembled WGS sequence"/>
</dbReference>
<dbReference type="PROSITE" id="PS50198">
    <property type="entry name" value="PPIC_PPIASE_2"/>
    <property type="match status" value="1"/>
</dbReference>
<dbReference type="RefSeq" id="WP_044405198.1">
    <property type="nucleotide sequence ID" value="NZ_JXXE01000036.1"/>
</dbReference>
<evidence type="ECO:0000256" key="1">
    <source>
        <dbReference type="ARBA" id="ARBA00000971"/>
    </source>
</evidence>
<accession>A0A0D7F4W9</accession>
<keyword evidence="5 8" id="KW-0697">Rotamase</keyword>
<comment type="caution">
    <text evidence="10">The sequence shown here is derived from an EMBL/GenBank/DDBJ whole genome shotgun (WGS) entry which is preliminary data.</text>
</comment>
<feature type="domain" description="PpiC" evidence="9">
    <location>
        <begin position="119"/>
        <end position="221"/>
    </location>
</feature>
<dbReference type="Gene3D" id="3.10.50.40">
    <property type="match status" value="1"/>
</dbReference>
<gene>
    <name evidence="10" type="ORF">OO17_02265</name>
</gene>
<dbReference type="InterPro" id="IPR046357">
    <property type="entry name" value="PPIase_dom_sf"/>
</dbReference>
<evidence type="ECO:0000256" key="4">
    <source>
        <dbReference type="ARBA" id="ARBA00018370"/>
    </source>
</evidence>
<dbReference type="InterPro" id="IPR023058">
    <property type="entry name" value="PPIase_PpiC_CS"/>
</dbReference>
<protein>
    <recommendedName>
        <fullName evidence="4">Parvulin-like PPIase</fullName>
        <ecNumber evidence="3">5.2.1.8</ecNumber>
    </recommendedName>
    <alternativeName>
        <fullName evidence="6">Peptidyl-prolyl cis-trans isomerase plp</fullName>
    </alternativeName>
    <alternativeName>
        <fullName evidence="7">Rotamase plp</fullName>
    </alternativeName>
</protein>
<dbReference type="InterPro" id="IPR050245">
    <property type="entry name" value="PrsA_foldase"/>
</dbReference>
<proteinExistence type="inferred from homology"/>
<dbReference type="PANTHER" id="PTHR47245:SF2">
    <property type="entry name" value="PEPTIDYL-PROLYL CIS-TRANS ISOMERASE HP_0175-RELATED"/>
    <property type="match status" value="1"/>
</dbReference>
<comment type="catalytic activity">
    <reaction evidence="1">
        <text>[protein]-peptidylproline (omega=180) = [protein]-peptidylproline (omega=0)</text>
        <dbReference type="Rhea" id="RHEA:16237"/>
        <dbReference type="Rhea" id="RHEA-COMP:10747"/>
        <dbReference type="Rhea" id="RHEA-COMP:10748"/>
        <dbReference type="ChEBI" id="CHEBI:83833"/>
        <dbReference type="ChEBI" id="CHEBI:83834"/>
        <dbReference type="EC" id="5.2.1.8"/>
    </reaction>
</comment>
<dbReference type="GO" id="GO:0003755">
    <property type="term" value="F:peptidyl-prolyl cis-trans isomerase activity"/>
    <property type="evidence" value="ECO:0007669"/>
    <property type="project" value="UniProtKB-KW"/>
</dbReference>
<dbReference type="SUPFAM" id="SSF54534">
    <property type="entry name" value="FKBP-like"/>
    <property type="match status" value="1"/>
</dbReference>
<dbReference type="EMBL" id="JXXE01000036">
    <property type="protein sequence ID" value="KIZ47826.1"/>
    <property type="molecule type" value="Genomic_DNA"/>
</dbReference>
<name>A0A0D7F4W9_RHOPL</name>
<dbReference type="SUPFAM" id="SSF109998">
    <property type="entry name" value="Triger factor/SurA peptide-binding domain-like"/>
    <property type="match status" value="1"/>
</dbReference>
<evidence type="ECO:0000256" key="7">
    <source>
        <dbReference type="ARBA" id="ARBA00031484"/>
    </source>
</evidence>
<dbReference type="Pfam" id="PF00639">
    <property type="entry name" value="Rotamase"/>
    <property type="match status" value="1"/>
</dbReference>
<evidence type="ECO:0000313" key="11">
    <source>
        <dbReference type="Proteomes" id="UP000032515"/>
    </source>
</evidence>
<evidence type="ECO:0000256" key="6">
    <source>
        <dbReference type="ARBA" id="ARBA00030642"/>
    </source>
</evidence>
<organism evidence="10 11">
    <name type="scientific">Rhodopseudomonas palustris</name>
    <dbReference type="NCBI Taxonomy" id="1076"/>
    <lineage>
        <taxon>Bacteria</taxon>
        <taxon>Pseudomonadati</taxon>
        <taxon>Pseudomonadota</taxon>
        <taxon>Alphaproteobacteria</taxon>
        <taxon>Hyphomicrobiales</taxon>
        <taxon>Nitrobacteraceae</taxon>
        <taxon>Rhodopseudomonas</taxon>
    </lineage>
</organism>
<dbReference type="PROSITE" id="PS01096">
    <property type="entry name" value="PPIC_PPIASE_1"/>
    <property type="match status" value="1"/>
</dbReference>
<evidence type="ECO:0000313" key="10">
    <source>
        <dbReference type="EMBL" id="KIZ47826.1"/>
    </source>
</evidence>
<dbReference type="PANTHER" id="PTHR47245">
    <property type="entry name" value="PEPTIDYLPROLYL ISOMERASE"/>
    <property type="match status" value="1"/>
</dbReference>
<keyword evidence="8" id="KW-0413">Isomerase</keyword>